<evidence type="ECO:0000313" key="9">
    <source>
        <dbReference type="EMBL" id="PWZ55123.1"/>
    </source>
</evidence>
<evidence type="ECO:0000256" key="6">
    <source>
        <dbReference type="RuleBase" id="RU363077"/>
    </source>
</evidence>
<evidence type="ECO:0000256" key="7">
    <source>
        <dbReference type="SAM" id="MobiDB-lite"/>
    </source>
</evidence>
<dbReference type="InterPro" id="IPR000620">
    <property type="entry name" value="EamA_dom"/>
</dbReference>
<evidence type="ECO:0000256" key="2">
    <source>
        <dbReference type="ARBA" id="ARBA00007635"/>
    </source>
</evidence>
<feature type="transmembrane region" description="Helical" evidence="6">
    <location>
        <begin position="192"/>
        <end position="212"/>
    </location>
</feature>
<feature type="region of interest" description="Disordered" evidence="7">
    <location>
        <begin position="338"/>
        <end position="362"/>
    </location>
</feature>
<feature type="domain" description="EamA" evidence="8">
    <location>
        <begin position="189"/>
        <end position="329"/>
    </location>
</feature>
<reference evidence="9" key="1">
    <citation type="journal article" date="2018" name="Nat. Genet.">
        <title>Extensive intraspecific gene order and gene structural variations between Mo17 and other maize genomes.</title>
        <authorList>
            <person name="Sun S."/>
            <person name="Zhou Y."/>
            <person name="Chen J."/>
            <person name="Shi J."/>
            <person name="Zhao H."/>
            <person name="Zhao H."/>
            <person name="Song W."/>
            <person name="Zhang M."/>
            <person name="Cui Y."/>
            <person name="Dong X."/>
            <person name="Liu H."/>
            <person name="Ma X."/>
            <person name="Jiao Y."/>
            <person name="Wang B."/>
            <person name="Wei X."/>
            <person name="Stein J.C."/>
            <person name="Glaubitz J.C."/>
            <person name="Lu F."/>
            <person name="Yu G."/>
            <person name="Liang C."/>
            <person name="Fengler K."/>
            <person name="Li B."/>
            <person name="Rafalski A."/>
            <person name="Schnable P.S."/>
            <person name="Ware D.H."/>
            <person name="Buckler E.S."/>
            <person name="Lai J."/>
        </authorList>
    </citation>
    <scope>NUCLEOTIDE SEQUENCE [LARGE SCALE GENOMIC DNA]</scope>
    <source>
        <tissue evidence="9">Seedling</tissue>
    </source>
</reference>
<evidence type="ECO:0000256" key="5">
    <source>
        <dbReference type="ARBA" id="ARBA00023136"/>
    </source>
</evidence>
<keyword evidence="4 6" id="KW-1133">Transmembrane helix</keyword>
<accession>A0A317Y9E5</accession>
<feature type="transmembrane region" description="Helical" evidence="6">
    <location>
        <begin position="255"/>
        <end position="278"/>
    </location>
</feature>
<dbReference type="GO" id="GO:0022857">
    <property type="term" value="F:transmembrane transporter activity"/>
    <property type="evidence" value="ECO:0007669"/>
    <property type="project" value="InterPro"/>
</dbReference>
<feature type="domain" description="EamA" evidence="8">
    <location>
        <begin position="27"/>
        <end position="138"/>
    </location>
</feature>
<dbReference type="AlphaFoldDB" id="A0A317Y9E5"/>
<dbReference type="EMBL" id="NCVQ01000001">
    <property type="protein sequence ID" value="PWZ55123.1"/>
    <property type="molecule type" value="Genomic_DNA"/>
</dbReference>
<dbReference type="Proteomes" id="UP000251960">
    <property type="component" value="Chromosome 1"/>
</dbReference>
<feature type="transmembrane region" description="Helical" evidence="6">
    <location>
        <begin position="74"/>
        <end position="95"/>
    </location>
</feature>
<keyword evidence="5 6" id="KW-0472">Membrane</keyword>
<dbReference type="InterPro" id="IPR037185">
    <property type="entry name" value="EmrE-like"/>
</dbReference>
<dbReference type="GO" id="GO:0016020">
    <property type="term" value="C:membrane"/>
    <property type="evidence" value="ECO:0007669"/>
    <property type="project" value="UniProtKB-SubCell"/>
</dbReference>
<feature type="transmembrane region" description="Helical" evidence="6">
    <location>
        <begin position="41"/>
        <end position="62"/>
    </location>
</feature>
<evidence type="ECO:0000259" key="8">
    <source>
        <dbReference type="Pfam" id="PF00892"/>
    </source>
</evidence>
<comment type="similarity">
    <text evidence="2 6">Belongs to the drug/metabolite transporter (DMT) superfamily. Plant drug/metabolite exporter (P-DME) (TC 2.A.7.4) family.</text>
</comment>
<name>A0A317Y9E5_MAIZE</name>
<gene>
    <name evidence="9" type="ORF">Zm00014a_041786</name>
</gene>
<feature type="transmembrane region" description="Helical" evidence="6">
    <location>
        <begin position="101"/>
        <end position="124"/>
    </location>
</feature>
<dbReference type="PANTHER" id="PTHR31218">
    <property type="entry name" value="WAT1-RELATED PROTEIN"/>
    <property type="match status" value="1"/>
</dbReference>
<comment type="caution">
    <text evidence="9">The sequence shown here is derived from an EMBL/GenBank/DDBJ whole genome shotgun (WGS) entry which is preliminary data.</text>
</comment>
<dbReference type="InterPro" id="IPR030184">
    <property type="entry name" value="WAT1-related"/>
</dbReference>
<proteinExistence type="inferred from homology"/>
<organism evidence="9">
    <name type="scientific">Zea mays</name>
    <name type="common">Maize</name>
    <dbReference type="NCBI Taxonomy" id="4577"/>
    <lineage>
        <taxon>Eukaryota</taxon>
        <taxon>Viridiplantae</taxon>
        <taxon>Streptophyta</taxon>
        <taxon>Embryophyta</taxon>
        <taxon>Tracheophyta</taxon>
        <taxon>Spermatophyta</taxon>
        <taxon>Magnoliopsida</taxon>
        <taxon>Liliopsida</taxon>
        <taxon>Poales</taxon>
        <taxon>Poaceae</taxon>
        <taxon>PACMAD clade</taxon>
        <taxon>Panicoideae</taxon>
        <taxon>Andropogonodae</taxon>
        <taxon>Andropogoneae</taxon>
        <taxon>Tripsacinae</taxon>
        <taxon>Zea</taxon>
    </lineage>
</organism>
<dbReference type="Pfam" id="PF00892">
    <property type="entry name" value="EamA"/>
    <property type="match status" value="2"/>
</dbReference>
<keyword evidence="3 6" id="KW-0812">Transmembrane</keyword>
<sequence>MTAMMMRRYMPHALMVLAQLFFTLLYLYFIAEAAFNSGLNSFVYVTYRHLLAACILCPFAYFKEKTLRPKMTPMLFLEIFVLSLVGGSLTLNMYFSSLKYTSPTFVTSMLNTVASITFVVAVVLRLEIVDVRTLRGLAKIAGTAVSLAGVTTISLYRGAAVKRPWRAPAVHVHGIGGAGHVEPHESWVKGSLLALASCICWSICFILQAGFVHKEVPGQAVSDGAWTSLVGGLQSAAFAAFVQRDARDWLVGFGLNFWAIVYAAIACNGLTVVIQLWCNREKGPVFVAMFNPLLTVMVALLAYFVFGENLYVGSVIGGLLVILGLYMLLWGKDKDQEQHVSSSSEEGKEQEHPHGHDELDLHYSVSLREAAVGRGRP</sequence>
<evidence type="ECO:0000256" key="3">
    <source>
        <dbReference type="ARBA" id="ARBA00022692"/>
    </source>
</evidence>
<protein>
    <recommendedName>
        <fullName evidence="6">WAT1-related protein</fullName>
    </recommendedName>
</protein>
<dbReference type="SUPFAM" id="SSF103481">
    <property type="entry name" value="Multidrug resistance efflux transporter EmrE"/>
    <property type="match status" value="2"/>
</dbReference>
<evidence type="ECO:0000256" key="4">
    <source>
        <dbReference type="ARBA" id="ARBA00022989"/>
    </source>
</evidence>
<feature type="transmembrane region" description="Helical" evidence="6">
    <location>
        <begin position="285"/>
        <end position="304"/>
    </location>
</feature>
<evidence type="ECO:0000256" key="1">
    <source>
        <dbReference type="ARBA" id="ARBA00004141"/>
    </source>
</evidence>
<feature type="transmembrane region" description="Helical" evidence="6">
    <location>
        <begin position="310"/>
        <end position="329"/>
    </location>
</feature>
<comment type="subcellular location">
    <subcellularLocation>
        <location evidence="1 6">Membrane</location>
        <topology evidence="1 6">Multi-pass membrane protein</topology>
    </subcellularLocation>
</comment>
<feature type="compositionally biased region" description="Basic and acidic residues" evidence="7">
    <location>
        <begin position="345"/>
        <end position="361"/>
    </location>
</feature>